<proteinExistence type="predicted"/>
<evidence type="ECO:0000313" key="1">
    <source>
        <dbReference type="EMBL" id="GFS44018.1"/>
    </source>
</evidence>
<gene>
    <name evidence="1" type="ORF">NPIL_245961</name>
</gene>
<dbReference type="EMBL" id="BMAW01090282">
    <property type="protein sequence ID" value="GFS44018.1"/>
    <property type="molecule type" value="Genomic_DNA"/>
</dbReference>
<comment type="caution">
    <text evidence="1">The sequence shown here is derived from an EMBL/GenBank/DDBJ whole genome shotgun (WGS) entry which is preliminary data.</text>
</comment>
<dbReference type="AlphaFoldDB" id="A0A8X6II67"/>
<evidence type="ECO:0000313" key="2">
    <source>
        <dbReference type="Proteomes" id="UP000887013"/>
    </source>
</evidence>
<sequence length="79" mass="9024">MRPTSVRRGMTLDAPGELKVAGAYQSQTRLGATDSDGWFCSLIPNEFQQWIKQGFVTRGYKRMDSDTEVDREEKSFDET</sequence>
<dbReference type="Proteomes" id="UP000887013">
    <property type="component" value="Unassembled WGS sequence"/>
</dbReference>
<accession>A0A8X6II67</accession>
<reference evidence="1" key="1">
    <citation type="submission" date="2020-08" db="EMBL/GenBank/DDBJ databases">
        <title>Multicomponent nature underlies the extraordinary mechanical properties of spider dragline silk.</title>
        <authorList>
            <person name="Kono N."/>
            <person name="Nakamura H."/>
            <person name="Mori M."/>
            <person name="Yoshida Y."/>
            <person name="Ohtoshi R."/>
            <person name="Malay A.D."/>
            <person name="Moran D.A.P."/>
            <person name="Tomita M."/>
            <person name="Numata K."/>
            <person name="Arakawa K."/>
        </authorList>
    </citation>
    <scope>NUCLEOTIDE SEQUENCE</scope>
</reference>
<name>A0A8X6II67_NEPPI</name>
<protein>
    <submittedName>
        <fullName evidence="1">Uncharacterized protein</fullName>
    </submittedName>
</protein>
<keyword evidence="2" id="KW-1185">Reference proteome</keyword>
<organism evidence="1 2">
    <name type="scientific">Nephila pilipes</name>
    <name type="common">Giant wood spider</name>
    <name type="synonym">Nephila maculata</name>
    <dbReference type="NCBI Taxonomy" id="299642"/>
    <lineage>
        <taxon>Eukaryota</taxon>
        <taxon>Metazoa</taxon>
        <taxon>Ecdysozoa</taxon>
        <taxon>Arthropoda</taxon>
        <taxon>Chelicerata</taxon>
        <taxon>Arachnida</taxon>
        <taxon>Araneae</taxon>
        <taxon>Araneomorphae</taxon>
        <taxon>Entelegynae</taxon>
        <taxon>Araneoidea</taxon>
        <taxon>Nephilidae</taxon>
        <taxon>Nephila</taxon>
    </lineage>
</organism>